<accession>A0A0F3IEH4</accession>
<dbReference type="AlphaFoldDB" id="A0A0F3IEH4"/>
<dbReference type="Proteomes" id="UP000033684">
    <property type="component" value="Unassembled WGS sequence"/>
</dbReference>
<evidence type="ECO:0000313" key="2">
    <source>
        <dbReference type="EMBL" id="KJV04948.1"/>
    </source>
</evidence>
<dbReference type="InterPro" id="IPR002559">
    <property type="entry name" value="Transposase_11"/>
</dbReference>
<protein>
    <recommendedName>
        <fullName evidence="1">Transposase IS4-like domain-containing protein</fullName>
    </recommendedName>
</protein>
<dbReference type="GO" id="GO:0003677">
    <property type="term" value="F:DNA binding"/>
    <property type="evidence" value="ECO:0007669"/>
    <property type="project" value="InterPro"/>
</dbReference>
<dbReference type="InterPro" id="IPR051698">
    <property type="entry name" value="Transposase_11-like"/>
</dbReference>
<dbReference type="PANTHER" id="PTHR30298">
    <property type="entry name" value="H REPEAT-ASSOCIATED PREDICTED TRANSPOSASE"/>
    <property type="match status" value="1"/>
</dbReference>
<sequence length="297" mass="33431">MLAQLNWDDLNVLIYDCFDAYITLSVDNEWIAVDGKTLRGTLKSCEKQALVHAVSHDSRIDVAQARQVGEKSSEITVVRDFLKDTGLEKKKITLDAHHCNPETTAQIAQSKGSYVVQVKENQPILLAQCQEVAQNASLMIAQNQTVDPGHGRITTRQAQLFSMASTSLDTRWQKSAINTLIVVHRETFNTHTEKTTTDTSYYISNQMVSSAKQGSELADTIRKHWGVESNNWILDVTFKEDNVLVKNGNQAQIMAKLRCFSANLLRWSGAKNFQQKIEEFVDLPETLISTLKQVNFL</sequence>
<reference evidence="2 3" key="2">
    <citation type="journal article" date="2016" name="Microb. Ecol.">
        <title>Genome Characteristics of a Novel Type I Methanotroph (Sn10-6) Isolated from a Flooded Indian Rice Field.</title>
        <authorList>
            <person name="Rahalkar M.C."/>
            <person name="Pandit P.S."/>
            <person name="Dhakephalkar P.K."/>
            <person name="Pore S."/>
            <person name="Arora P."/>
            <person name="Kapse N."/>
        </authorList>
    </citation>
    <scope>NUCLEOTIDE SEQUENCE [LARGE SCALE GENOMIC DNA]</scope>
    <source>
        <strain evidence="2 3">Sn10-6</strain>
    </source>
</reference>
<comment type="caution">
    <text evidence="2">The sequence shown here is derived from an EMBL/GenBank/DDBJ whole genome shotgun (WGS) entry which is preliminary data.</text>
</comment>
<feature type="domain" description="Transposase IS4-like" evidence="1">
    <location>
        <begin position="31"/>
        <end position="264"/>
    </location>
</feature>
<evidence type="ECO:0000259" key="1">
    <source>
        <dbReference type="Pfam" id="PF01609"/>
    </source>
</evidence>
<name>A0A0F3IEH4_9GAMM</name>
<dbReference type="Pfam" id="PF01609">
    <property type="entry name" value="DDE_Tnp_1"/>
    <property type="match status" value="1"/>
</dbReference>
<dbReference type="PANTHER" id="PTHR30298:SF0">
    <property type="entry name" value="PROTEIN YBFL-RELATED"/>
    <property type="match status" value="1"/>
</dbReference>
<reference evidence="3" key="1">
    <citation type="submission" date="2015-03" db="EMBL/GenBank/DDBJ databases">
        <title>Draft genome sequence of a novel methanotroph (Sn10-6) isolated from flooded ricefield rhizosphere in India.</title>
        <authorList>
            <person name="Pandit P.S."/>
            <person name="Pore S.D."/>
            <person name="Arora P."/>
            <person name="Kapse N.G."/>
            <person name="Dhakephalkar P.K."/>
            <person name="Rahalkar M.C."/>
        </authorList>
    </citation>
    <scope>NUCLEOTIDE SEQUENCE [LARGE SCALE GENOMIC DNA]</scope>
    <source>
        <strain evidence="3">Sn10-6</strain>
    </source>
</reference>
<dbReference type="GO" id="GO:0006313">
    <property type="term" value="P:DNA transposition"/>
    <property type="evidence" value="ECO:0007669"/>
    <property type="project" value="InterPro"/>
</dbReference>
<organism evidence="2 3">
    <name type="scientific">Methylocucumis oryzae</name>
    <dbReference type="NCBI Taxonomy" id="1632867"/>
    <lineage>
        <taxon>Bacteria</taxon>
        <taxon>Pseudomonadati</taxon>
        <taxon>Pseudomonadota</taxon>
        <taxon>Gammaproteobacteria</taxon>
        <taxon>Methylococcales</taxon>
        <taxon>Methylococcaceae</taxon>
        <taxon>Methylocucumis</taxon>
    </lineage>
</organism>
<dbReference type="InterPro" id="IPR047647">
    <property type="entry name" value="ISAs1_transpos"/>
</dbReference>
<evidence type="ECO:0000313" key="3">
    <source>
        <dbReference type="Proteomes" id="UP000033684"/>
    </source>
</evidence>
<keyword evidence="3" id="KW-1185">Reference proteome</keyword>
<dbReference type="EMBL" id="LAJX01000367">
    <property type="protein sequence ID" value="KJV04948.1"/>
    <property type="molecule type" value="Genomic_DNA"/>
</dbReference>
<dbReference type="NCBIfam" id="NF033564">
    <property type="entry name" value="transpos_ISAs1"/>
    <property type="match status" value="1"/>
</dbReference>
<proteinExistence type="predicted"/>
<gene>
    <name evidence="2" type="ORF">VZ94_21720</name>
</gene>
<dbReference type="GO" id="GO:0004803">
    <property type="term" value="F:transposase activity"/>
    <property type="evidence" value="ECO:0007669"/>
    <property type="project" value="InterPro"/>
</dbReference>